<dbReference type="Pfam" id="PF01867">
    <property type="entry name" value="Cas_Cas1"/>
    <property type="match status" value="1"/>
</dbReference>
<keyword evidence="1 10" id="KW-0540">Nuclease</keyword>
<evidence type="ECO:0000313" key="12">
    <source>
        <dbReference type="Proteomes" id="UP000003835"/>
    </source>
</evidence>
<dbReference type="NCBIfam" id="TIGR00287">
    <property type="entry name" value="cas1"/>
    <property type="match status" value="1"/>
</dbReference>
<dbReference type="Gene3D" id="3.100.10.20">
    <property type="entry name" value="CRISPR-associated endonuclease Cas1, N-terminal domain"/>
    <property type="match status" value="1"/>
</dbReference>
<evidence type="ECO:0000256" key="5">
    <source>
        <dbReference type="ARBA" id="ARBA00022842"/>
    </source>
</evidence>
<dbReference type="HOGENOM" id="CLU_052779_1_0_3"/>
<dbReference type="GO" id="GO:0003677">
    <property type="term" value="F:DNA binding"/>
    <property type="evidence" value="ECO:0007669"/>
    <property type="project" value="UniProtKB-KW"/>
</dbReference>
<dbReference type="InterPro" id="IPR050646">
    <property type="entry name" value="Cas1"/>
</dbReference>
<evidence type="ECO:0000256" key="10">
    <source>
        <dbReference type="HAMAP-Rule" id="MF_01470"/>
    </source>
</evidence>
<dbReference type="InterPro" id="IPR042206">
    <property type="entry name" value="CRISPR-assoc_Cas1_C"/>
</dbReference>
<keyword evidence="7 10" id="KW-0238">DNA-binding</keyword>
<keyword evidence="2 10" id="KW-0479">Metal-binding</keyword>
<comment type="function">
    <text evidence="10">CRISPR (clustered regularly interspaced short palindromic repeat), is an adaptive immune system that provides protection against mobile genetic elements (viruses, transposable elements and conjugative plasmids). CRISPR clusters contain spacers, sequences complementary to antecedent mobile elements, and target invading nucleic acids. CRISPR clusters are transcribed and processed into CRISPR RNA (crRNA). Acts as a dsDNA endonuclease. Involved in the integration of spacer DNA into the CRISPR cassette.</text>
</comment>
<comment type="cofactor">
    <cofactor evidence="10">
        <name>Mg(2+)</name>
        <dbReference type="ChEBI" id="CHEBI:18420"/>
    </cofactor>
    <cofactor evidence="10">
        <name>Mn(2+)</name>
        <dbReference type="ChEBI" id="CHEBI:29035"/>
    </cofactor>
</comment>
<dbReference type="GO" id="GO:0046872">
    <property type="term" value="F:metal ion binding"/>
    <property type="evidence" value="ECO:0007669"/>
    <property type="project" value="UniProtKB-UniRule"/>
</dbReference>
<dbReference type="PANTHER" id="PTHR34353:SF2">
    <property type="entry name" value="CRISPR-ASSOCIATED ENDONUCLEASE CAS1 1"/>
    <property type="match status" value="1"/>
</dbReference>
<dbReference type="PANTHER" id="PTHR34353">
    <property type="entry name" value="CRISPR-ASSOCIATED ENDONUCLEASE CAS1 1"/>
    <property type="match status" value="1"/>
</dbReference>
<keyword evidence="4 10" id="KW-0378">Hydrolase</keyword>
<feature type="binding site" evidence="10">
    <location>
        <position position="244"/>
    </location>
    <ligand>
        <name>Mn(2+)</name>
        <dbReference type="ChEBI" id="CHEBI:29035"/>
    </ligand>
</feature>
<keyword evidence="3 10" id="KW-0255">Endonuclease</keyword>
<dbReference type="EMBL" id="DS989880">
    <property type="protein sequence ID" value="EDX70816.1"/>
    <property type="molecule type" value="Genomic_DNA"/>
</dbReference>
<dbReference type="InterPro" id="IPR002729">
    <property type="entry name" value="CRISPR-assoc_Cas1"/>
</dbReference>
<keyword evidence="5 10" id="KW-0460">Magnesium</keyword>
<dbReference type="GO" id="GO:0051607">
    <property type="term" value="P:defense response to virus"/>
    <property type="evidence" value="ECO:0007669"/>
    <property type="project" value="UniProtKB-UniRule"/>
</dbReference>
<evidence type="ECO:0000256" key="7">
    <source>
        <dbReference type="ARBA" id="ARBA00023125"/>
    </source>
</evidence>
<evidence type="ECO:0000256" key="3">
    <source>
        <dbReference type="ARBA" id="ARBA00022759"/>
    </source>
</evidence>
<evidence type="ECO:0000256" key="4">
    <source>
        <dbReference type="ARBA" id="ARBA00022801"/>
    </source>
</evidence>
<keyword evidence="8 10" id="KW-0464">Manganese</keyword>
<feature type="binding site" evidence="10">
    <location>
        <position position="259"/>
    </location>
    <ligand>
        <name>Mn(2+)</name>
        <dbReference type="ChEBI" id="CHEBI:29035"/>
    </ligand>
</feature>
<dbReference type="HAMAP" id="MF_01470">
    <property type="entry name" value="Cas1"/>
    <property type="match status" value="1"/>
</dbReference>
<dbReference type="Proteomes" id="UP000003835">
    <property type="component" value="Unassembled WGS sequence"/>
</dbReference>
<dbReference type="GO" id="GO:0004519">
    <property type="term" value="F:endonuclease activity"/>
    <property type="evidence" value="ECO:0007669"/>
    <property type="project" value="UniProtKB-UniRule"/>
</dbReference>
<organism evidence="11 12">
    <name type="scientific">Coleofasciculus chthonoplastes PCC 7420</name>
    <dbReference type="NCBI Taxonomy" id="118168"/>
    <lineage>
        <taxon>Bacteria</taxon>
        <taxon>Bacillati</taxon>
        <taxon>Cyanobacteriota</taxon>
        <taxon>Cyanophyceae</taxon>
        <taxon>Coleofasciculales</taxon>
        <taxon>Coleofasciculaceae</taxon>
        <taxon>Coleofasciculus</taxon>
    </lineage>
</organism>
<evidence type="ECO:0000256" key="2">
    <source>
        <dbReference type="ARBA" id="ARBA00022723"/>
    </source>
</evidence>
<dbReference type="AlphaFoldDB" id="B4W4R1"/>
<evidence type="ECO:0000256" key="6">
    <source>
        <dbReference type="ARBA" id="ARBA00023118"/>
    </source>
</evidence>
<dbReference type="GO" id="GO:0016787">
    <property type="term" value="F:hydrolase activity"/>
    <property type="evidence" value="ECO:0007669"/>
    <property type="project" value="UniProtKB-KW"/>
</dbReference>
<keyword evidence="6 10" id="KW-0051">Antiviral defense</keyword>
<dbReference type="STRING" id="118168.MC7420_105"/>
<evidence type="ECO:0000313" key="11">
    <source>
        <dbReference type="EMBL" id="EDX70816.1"/>
    </source>
</evidence>
<dbReference type="eggNOG" id="COG1518">
    <property type="taxonomic scope" value="Bacteria"/>
</dbReference>
<accession>B4W4R1</accession>
<proteinExistence type="inferred from homology"/>
<dbReference type="Gene3D" id="1.20.120.920">
    <property type="entry name" value="CRISPR-associated endonuclease Cas1, C-terminal domain"/>
    <property type="match status" value="1"/>
</dbReference>
<keyword evidence="12" id="KW-1185">Reference proteome</keyword>
<dbReference type="InterPro" id="IPR042211">
    <property type="entry name" value="CRISPR-assoc_Cas1_N"/>
</dbReference>
<dbReference type="CDD" id="cd09634">
    <property type="entry name" value="Cas1_I-II-III"/>
    <property type="match status" value="1"/>
</dbReference>
<reference evidence="11 12" key="1">
    <citation type="submission" date="2008-07" db="EMBL/GenBank/DDBJ databases">
        <authorList>
            <person name="Tandeau de Marsac N."/>
            <person name="Ferriera S."/>
            <person name="Johnson J."/>
            <person name="Kravitz S."/>
            <person name="Beeson K."/>
            <person name="Sutton G."/>
            <person name="Rogers Y.-H."/>
            <person name="Friedman R."/>
            <person name="Frazier M."/>
            <person name="Venter J.C."/>
        </authorList>
    </citation>
    <scope>NUCLEOTIDE SEQUENCE [LARGE SCALE GENOMIC DNA]</scope>
    <source>
        <strain evidence="11 12">PCC 7420</strain>
    </source>
</reference>
<sequence>MSQPREVDNSVVQKNSWHREMAAIYLIEQGTTIYKEYQRFIIYVSEKPKLEVPIREVQQILVFGNIQLSTPVMQVCLREQIAVVFLSQSGRYHGHLWSSEFRDLDQELVQVRRWGDAAFQFQVSQAIVYGKLMNSKQLLLRFNRKRKLPDVERAIIGINQDIEALEFSESLDRLRGYEGIGAARYFPALGQLITNSRFEFSLRNRQPPTDPVNSLLSFGYTLLFNNVLGFIIAEGLSPYLGNFHYGERQKPYLAFDLMEEMRSVVVDSLVLNIVNHSLFKPQDFDTVPSTGGVYLNQSARRVFLKQFETRMNEEVSHPDLQSKVTYRQAIQLQVRRYKQSLLSGVSYEAFLRAM</sequence>
<feature type="binding site" evidence="10">
    <location>
        <position position="178"/>
    </location>
    <ligand>
        <name>Mn(2+)</name>
        <dbReference type="ChEBI" id="CHEBI:29035"/>
    </ligand>
</feature>
<evidence type="ECO:0000256" key="1">
    <source>
        <dbReference type="ARBA" id="ARBA00022722"/>
    </source>
</evidence>
<comment type="similarity">
    <text evidence="10">Belongs to the CRISPR-associated endonuclease Cas1 family.</text>
</comment>
<evidence type="ECO:0000256" key="8">
    <source>
        <dbReference type="ARBA" id="ARBA00023211"/>
    </source>
</evidence>
<gene>
    <name evidence="10" type="primary">cas1</name>
    <name evidence="11" type="ORF">MC7420_105</name>
</gene>
<comment type="subunit">
    <text evidence="9 10">Homodimer, forms a heterotetramer with a Cas2 homodimer.</text>
</comment>
<protein>
    <recommendedName>
        <fullName evidence="10">CRISPR-associated endonuclease Cas1</fullName>
        <ecNumber evidence="10">3.1.-.-</ecNumber>
    </recommendedName>
</protein>
<name>B4W4R1_9CYAN</name>
<dbReference type="EC" id="3.1.-.-" evidence="10"/>
<dbReference type="GO" id="GO:0043571">
    <property type="term" value="P:maintenance of CRISPR repeat elements"/>
    <property type="evidence" value="ECO:0007669"/>
    <property type="project" value="UniProtKB-UniRule"/>
</dbReference>
<evidence type="ECO:0000256" key="9">
    <source>
        <dbReference type="ARBA" id="ARBA00038592"/>
    </source>
</evidence>